<dbReference type="InterPro" id="IPR056906">
    <property type="entry name" value="ORF2/G2P_dom"/>
</dbReference>
<dbReference type="Pfam" id="PF23343">
    <property type="entry name" value="REP_ORF2-G2P"/>
    <property type="match status" value="1"/>
</dbReference>
<organism evidence="2">
    <name type="scientific">Microvirus mar38</name>
    <dbReference type="NCBI Taxonomy" id="2851172"/>
    <lineage>
        <taxon>Viruses</taxon>
        <taxon>Monodnaviria</taxon>
        <taxon>Sangervirae</taxon>
        <taxon>Phixviricota</taxon>
        <taxon>Malgrandaviricetes</taxon>
        <taxon>Petitvirales</taxon>
        <taxon>Microviridae</taxon>
    </lineage>
</organism>
<accession>A0A8F5XPJ0</accession>
<protein>
    <submittedName>
        <fullName evidence="2">Replication initiator protein</fullName>
    </submittedName>
</protein>
<feature type="domain" description="Replication-associated protein ORF2/G2P" evidence="1">
    <location>
        <begin position="121"/>
        <end position="251"/>
    </location>
</feature>
<evidence type="ECO:0000313" key="2">
    <source>
        <dbReference type="EMBL" id="QXP45067.1"/>
    </source>
</evidence>
<evidence type="ECO:0000259" key="1">
    <source>
        <dbReference type="Pfam" id="PF23343"/>
    </source>
</evidence>
<sequence length="374" mass="44541">MIMVCFKPIPAYLPGNFDSEGKRHLIFSPKKLYEFKRSTVLHFEKAGLLKEFDENNFDILFNEKRQYPDAYINRDITEFPNGTFINLPCGKCDGCKLDYSRNWATRAINEAYFYNYYRNCAFLSLTFNEDTLRRTNLGYSVDKAFFKSWVKRLRYAVKDKFNVEFRHLSCGEYGSKRGRPHYHMLIFGFDFPDKYVFKRQHKYGKVITYYRSPFLESLWHLPHSDKQAGYCVIGSVNYETCAYVSRYVLKKQHKSTYGDKQPEFLSVSRMPGLGSIYCTTYLDTLFSNGYILLPSGHKTPIPRYYESICERLKPELYYCYKFEKFQALRERMLQNFYNSSNPDQLRLSQLNELTQLRLNRLSRNYEIDKDNLFS</sequence>
<reference evidence="2" key="1">
    <citation type="submission" date="2021-04" db="EMBL/GenBank/DDBJ databases">
        <title>Genomes of microviruses identified in yellow-bellied marmot fecal samples.</title>
        <authorList>
            <person name="Varsani A."/>
            <person name="Kraberger S."/>
            <person name="Chatterjee A."/>
            <person name="Richet C."/>
            <person name="Fontenele R.S."/>
            <person name="Schmidlin K."/>
            <person name="Blumstein D.T."/>
        </authorList>
    </citation>
    <scope>NUCLEOTIDE SEQUENCE</scope>
    <source>
        <strain evidence="2">Mar38</strain>
    </source>
</reference>
<name>A0A8F5XPJ0_9VIRU</name>
<dbReference type="EMBL" id="MZ089784">
    <property type="protein sequence ID" value="QXP45067.1"/>
    <property type="molecule type" value="Genomic_DNA"/>
</dbReference>
<proteinExistence type="predicted"/>